<accession>A0A3B0VIZ7</accession>
<name>A0A3B0VIZ7_9ZZZZ</name>
<proteinExistence type="predicted"/>
<gene>
    <name evidence="3" type="ORF">MNBD_CHLOROFLEXI01-628</name>
</gene>
<evidence type="ECO:0000313" key="3">
    <source>
        <dbReference type="EMBL" id="VAW43578.1"/>
    </source>
</evidence>
<reference evidence="3" key="1">
    <citation type="submission" date="2018-06" db="EMBL/GenBank/DDBJ databases">
        <authorList>
            <person name="Zhirakovskaya E."/>
        </authorList>
    </citation>
    <scope>NUCLEOTIDE SEQUENCE</scope>
</reference>
<keyword evidence="2" id="KW-0472">Membrane</keyword>
<dbReference type="AlphaFoldDB" id="A0A3B0VIZ7"/>
<dbReference type="EMBL" id="UOEU01001115">
    <property type="protein sequence ID" value="VAW43578.1"/>
    <property type="molecule type" value="Genomic_DNA"/>
</dbReference>
<organism evidence="3">
    <name type="scientific">hydrothermal vent metagenome</name>
    <dbReference type="NCBI Taxonomy" id="652676"/>
    <lineage>
        <taxon>unclassified sequences</taxon>
        <taxon>metagenomes</taxon>
        <taxon>ecological metagenomes</taxon>
    </lineage>
</organism>
<feature type="region of interest" description="Disordered" evidence="1">
    <location>
        <begin position="149"/>
        <end position="213"/>
    </location>
</feature>
<keyword evidence="2" id="KW-0812">Transmembrane</keyword>
<evidence type="ECO:0000256" key="2">
    <source>
        <dbReference type="SAM" id="Phobius"/>
    </source>
</evidence>
<keyword evidence="2" id="KW-1133">Transmembrane helix</keyword>
<feature type="transmembrane region" description="Helical" evidence="2">
    <location>
        <begin position="238"/>
        <end position="260"/>
    </location>
</feature>
<sequence length="278" mass="30326">MFNGLYLKRKEVKLPTIMRLIWLGLTFVNLLVMSSHEVALAQSSSGITSPASGETVMGVVEVRGTAVHPDYLRYELAFLQQDVPGAEWIVFAEGDEQVIDGVLAIWNSTVGREFNTPVFPDGRYQLRLRVVKNDYNYDEYYVTDLLVENDGPTPTPTPDETAVAQTATAAAAPLQPTGSTDSSFQQPTPLPSLTPFPTPTPPPTVVGGTPIAPQSAIDGADGGLLGQLEAAETSRVGAAFWLGIQITAVLFMIAALYYLLRLGGRRLWHIYWTNRDNE</sequence>
<feature type="compositionally biased region" description="Pro residues" evidence="1">
    <location>
        <begin position="188"/>
        <end position="204"/>
    </location>
</feature>
<protein>
    <submittedName>
        <fullName evidence="3">Uncharacterized protein</fullName>
    </submittedName>
</protein>
<feature type="compositionally biased region" description="Low complexity" evidence="1">
    <location>
        <begin position="161"/>
        <end position="172"/>
    </location>
</feature>
<evidence type="ECO:0000256" key="1">
    <source>
        <dbReference type="SAM" id="MobiDB-lite"/>
    </source>
</evidence>